<proteinExistence type="predicted"/>
<evidence type="ECO:0000313" key="1">
    <source>
        <dbReference type="EMBL" id="MCU7553023.1"/>
    </source>
</evidence>
<dbReference type="RefSeq" id="WP_262991716.1">
    <property type="nucleotide sequence ID" value="NZ_JAOTJC010000002.1"/>
</dbReference>
<dbReference type="EMBL" id="JAOTJC010000002">
    <property type="protein sequence ID" value="MCU7553023.1"/>
    <property type="molecule type" value="Genomic_DNA"/>
</dbReference>
<evidence type="ECO:0000313" key="2">
    <source>
        <dbReference type="Proteomes" id="UP001209257"/>
    </source>
</evidence>
<gene>
    <name evidence="1" type="ORF">OCL06_00265</name>
</gene>
<organism evidence="1 2">
    <name type="scientific">Alteromonas salexigens</name>
    <dbReference type="NCBI Taxonomy" id="2982530"/>
    <lineage>
        <taxon>Bacteria</taxon>
        <taxon>Pseudomonadati</taxon>
        <taxon>Pseudomonadota</taxon>
        <taxon>Gammaproteobacteria</taxon>
        <taxon>Alteromonadales</taxon>
        <taxon>Alteromonadaceae</taxon>
        <taxon>Alteromonas/Salinimonas group</taxon>
        <taxon>Alteromonas</taxon>
    </lineage>
</organism>
<protein>
    <submittedName>
        <fullName evidence="1">Uncharacterized protein</fullName>
    </submittedName>
</protein>
<sequence length="57" mass="6648">MDEQRLHLQQKLLQLSMLLQDCNLTLEHAQQLRTELLITLQMLEPFCRGVRLKTASG</sequence>
<comment type="caution">
    <text evidence="1">The sequence shown here is derived from an EMBL/GenBank/DDBJ whole genome shotgun (WGS) entry which is preliminary data.</text>
</comment>
<dbReference type="Proteomes" id="UP001209257">
    <property type="component" value="Unassembled WGS sequence"/>
</dbReference>
<name>A0ABT2VIQ7_9ALTE</name>
<accession>A0ABT2VIQ7</accession>
<reference evidence="2" key="1">
    <citation type="submission" date="2023-07" db="EMBL/GenBank/DDBJ databases">
        <title>Study on multiphase classification of strain Alteromonas salexigens isolated from the Yellow Sea.</title>
        <authorList>
            <person name="Sun L."/>
        </authorList>
    </citation>
    <scope>NUCLEOTIDE SEQUENCE [LARGE SCALE GENOMIC DNA]</scope>
    <source>
        <strain evidence="2">ASW11-19</strain>
    </source>
</reference>
<keyword evidence="2" id="KW-1185">Reference proteome</keyword>